<organism evidence="1 2">
    <name type="scientific">Atta colombica</name>
    <dbReference type="NCBI Taxonomy" id="520822"/>
    <lineage>
        <taxon>Eukaryota</taxon>
        <taxon>Metazoa</taxon>
        <taxon>Ecdysozoa</taxon>
        <taxon>Arthropoda</taxon>
        <taxon>Hexapoda</taxon>
        <taxon>Insecta</taxon>
        <taxon>Pterygota</taxon>
        <taxon>Neoptera</taxon>
        <taxon>Endopterygota</taxon>
        <taxon>Hymenoptera</taxon>
        <taxon>Apocrita</taxon>
        <taxon>Aculeata</taxon>
        <taxon>Formicoidea</taxon>
        <taxon>Formicidae</taxon>
        <taxon>Myrmicinae</taxon>
        <taxon>Atta</taxon>
    </lineage>
</organism>
<evidence type="ECO:0000313" key="1">
    <source>
        <dbReference type="EMBL" id="KYM82339.1"/>
    </source>
</evidence>
<reference evidence="1 2" key="1">
    <citation type="submission" date="2015-09" db="EMBL/GenBank/DDBJ databases">
        <title>Atta colombica WGS genome.</title>
        <authorList>
            <person name="Nygaard S."/>
            <person name="Hu H."/>
            <person name="Boomsma J."/>
            <person name="Zhang G."/>
        </authorList>
    </citation>
    <scope>NUCLEOTIDE SEQUENCE [LARGE SCALE GENOMIC DNA]</scope>
    <source>
        <strain evidence="1">Treedump-2</strain>
        <tissue evidence="1">Whole body</tissue>
    </source>
</reference>
<dbReference type="STRING" id="520822.A0A195BDQ0"/>
<dbReference type="InterPro" id="IPR012677">
    <property type="entry name" value="Nucleotide-bd_a/b_plait_sf"/>
</dbReference>
<accession>A0A195BDQ0</accession>
<name>A0A195BDQ0_9HYME</name>
<dbReference type="SUPFAM" id="SSF54928">
    <property type="entry name" value="RNA-binding domain, RBD"/>
    <property type="match status" value="1"/>
</dbReference>
<keyword evidence="2" id="KW-1185">Reference proteome</keyword>
<dbReference type="Proteomes" id="UP000078540">
    <property type="component" value="Unassembled WGS sequence"/>
</dbReference>
<protein>
    <submittedName>
        <fullName evidence="1">RNA-binding protein Musashi like protein Rbp6</fullName>
    </submittedName>
</protein>
<dbReference type="GO" id="GO:0003676">
    <property type="term" value="F:nucleic acid binding"/>
    <property type="evidence" value="ECO:0007669"/>
    <property type="project" value="InterPro"/>
</dbReference>
<dbReference type="Gene3D" id="3.30.70.330">
    <property type="match status" value="1"/>
</dbReference>
<proteinExistence type="predicted"/>
<feature type="non-terminal residue" evidence="1">
    <location>
        <position position="1"/>
    </location>
</feature>
<sequence>LISWKHFNPRRGGSPARAVLRAQNEKLLSCWGIEGEHYGYKNTVSHLGTSHFYLTFQRDFSGTVNASGKCEKGDGEFRVFLTSTLELIVFISARGKRIKAVNMYLATCTVVLQSLSLDAFTMEILLLSANACLINVPNDKHTFILNILLSFVCRGFGFITFADPASVDKVLAQGNHELDGKKVSNHHILPD</sequence>
<evidence type="ECO:0000313" key="2">
    <source>
        <dbReference type="Proteomes" id="UP000078540"/>
    </source>
</evidence>
<dbReference type="InterPro" id="IPR035979">
    <property type="entry name" value="RBD_domain_sf"/>
</dbReference>
<dbReference type="AlphaFoldDB" id="A0A195BDQ0"/>
<gene>
    <name evidence="1" type="ORF">ALC53_07127</name>
</gene>
<dbReference type="EMBL" id="KQ976513">
    <property type="protein sequence ID" value="KYM82339.1"/>
    <property type="molecule type" value="Genomic_DNA"/>
</dbReference>